<evidence type="ECO:0000313" key="6">
    <source>
        <dbReference type="EMBL" id="KAJ8881911.1"/>
    </source>
</evidence>
<proteinExistence type="inferred from homology"/>
<name>A0ABQ9HC61_9NEOP</name>
<evidence type="ECO:0000256" key="2">
    <source>
        <dbReference type="ARBA" id="ARBA00010211"/>
    </source>
</evidence>
<dbReference type="InterPro" id="IPR005959">
    <property type="entry name" value="Fumarylacetoacetase"/>
</dbReference>
<dbReference type="Pfam" id="PF01557">
    <property type="entry name" value="FAA_hydrolase"/>
    <property type="match status" value="1"/>
</dbReference>
<feature type="domain" description="Fumarylacetoacetase-like C-terminal" evidence="5">
    <location>
        <begin position="13"/>
        <end position="55"/>
    </location>
</feature>
<organism evidence="6 7">
    <name type="scientific">Dryococelus australis</name>
    <dbReference type="NCBI Taxonomy" id="614101"/>
    <lineage>
        <taxon>Eukaryota</taxon>
        <taxon>Metazoa</taxon>
        <taxon>Ecdysozoa</taxon>
        <taxon>Arthropoda</taxon>
        <taxon>Hexapoda</taxon>
        <taxon>Insecta</taxon>
        <taxon>Pterygota</taxon>
        <taxon>Neoptera</taxon>
        <taxon>Polyneoptera</taxon>
        <taxon>Phasmatodea</taxon>
        <taxon>Verophasmatodea</taxon>
        <taxon>Anareolatae</taxon>
        <taxon>Phasmatidae</taxon>
        <taxon>Eurycanthinae</taxon>
        <taxon>Dryococelus</taxon>
    </lineage>
</organism>
<dbReference type="SUPFAM" id="SSF56529">
    <property type="entry name" value="FAH"/>
    <property type="match status" value="1"/>
</dbReference>
<dbReference type="Proteomes" id="UP001159363">
    <property type="component" value="Chromosome 5"/>
</dbReference>
<evidence type="ECO:0000256" key="3">
    <source>
        <dbReference type="ARBA" id="ARBA00014741"/>
    </source>
</evidence>
<evidence type="ECO:0000259" key="5">
    <source>
        <dbReference type="Pfam" id="PF01557"/>
    </source>
</evidence>
<accession>A0ABQ9HC61</accession>
<keyword evidence="4" id="KW-0479">Metal-binding</keyword>
<protein>
    <recommendedName>
        <fullName evidence="3 4">Fumarylacetoacetase</fullName>
        <ecNumber evidence="4">3.7.1.2</ecNumber>
    </recommendedName>
    <alternativeName>
        <fullName evidence="4">Fumarylacetoacetate hydrolase</fullName>
    </alternativeName>
</protein>
<keyword evidence="4" id="KW-0378">Hydrolase</keyword>
<dbReference type="EMBL" id="JARBHB010000006">
    <property type="protein sequence ID" value="KAJ8881911.1"/>
    <property type="molecule type" value="Genomic_DNA"/>
</dbReference>
<dbReference type="InterPro" id="IPR036663">
    <property type="entry name" value="Fumarylacetoacetase_C_sf"/>
</dbReference>
<keyword evidence="7" id="KW-1185">Reference proteome</keyword>
<dbReference type="InterPro" id="IPR011234">
    <property type="entry name" value="Fumarylacetoacetase-like_C"/>
</dbReference>
<gene>
    <name evidence="6" type="ORF">PR048_018397</name>
</gene>
<evidence type="ECO:0000256" key="4">
    <source>
        <dbReference type="RuleBase" id="RU366008"/>
    </source>
</evidence>
<reference evidence="6 7" key="1">
    <citation type="submission" date="2023-02" db="EMBL/GenBank/DDBJ databases">
        <title>LHISI_Scaffold_Assembly.</title>
        <authorList>
            <person name="Stuart O.P."/>
            <person name="Cleave R."/>
            <person name="Magrath M.J.L."/>
            <person name="Mikheyev A.S."/>
        </authorList>
    </citation>
    <scope>NUCLEOTIDE SEQUENCE [LARGE SCALE GENOMIC DNA]</scope>
    <source>
        <strain evidence="6">Daus_M_001</strain>
        <tissue evidence="6">Leg muscle</tissue>
    </source>
</reference>
<dbReference type="Gene3D" id="3.90.850.10">
    <property type="entry name" value="Fumarylacetoacetase-like, C-terminal domain"/>
    <property type="match status" value="1"/>
</dbReference>
<dbReference type="PANTHER" id="PTHR43069:SF2">
    <property type="entry name" value="FUMARYLACETOACETASE"/>
    <property type="match status" value="1"/>
</dbReference>
<sequence>MWRVVSAEGGMETTVCRSNYKYMYWTPKQQLTHHTITGCNLNPGDLMASGTISGPVRHCFPVLLSFLLNPAICPAFRHC</sequence>
<evidence type="ECO:0000313" key="7">
    <source>
        <dbReference type="Proteomes" id="UP001159363"/>
    </source>
</evidence>
<keyword evidence="4" id="KW-0460">Magnesium</keyword>
<keyword evidence="4" id="KW-0828">Tyrosine catabolism</keyword>
<keyword evidence="4" id="KW-0585">Phenylalanine catabolism</keyword>
<comment type="caution">
    <text evidence="6">The sequence shown here is derived from an EMBL/GenBank/DDBJ whole genome shotgun (WGS) entry which is preliminary data.</text>
</comment>
<comment type="catalytic activity">
    <reaction evidence="1 4">
        <text>4-fumarylacetoacetate + H2O = acetoacetate + fumarate + H(+)</text>
        <dbReference type="Rhea" id="RHEA:10244"/>
        <dbReference type="ChEBI" id="CHEBI:13705"/>
        <dbReference type="ChEBI" id="CHEBI:15377"/>
        <dbReference type="ChEBI" id="CHEBI:15378"/>
        <dbReference type="ChEBI" id="CHEBI:18034"/>
        <dbReference type="ChEBI" id="CHEBI:29806"/>
        <dbReference type="EC" id="3.7.1.2"/>
    </reaction>
</comment>
<dbReference type="EC" id="3.7.1.2" evidence="4"/>
<keyword evidence="4" id="KW-0106">Calcium</keyword>
<comment type="similarity">
    <text evidence="2 4">Belongs to the FAH family.</text>
</comment>
<evidence type="ECO:0000256" key="1">
    <source>
        <dbReference type="ARBA" id="ARBA00000353"/>
    </source>
</evidence>
<dbReference type="PANTHER" id="PTHR43069">
    <property type="entry name" value="FUMARYLACETOACETASE"/>
    <property type="match status" value="1"/>
</dbReference>
<comment type="cofactor">
    <cofactor evidence="4">
        <name>Mg(2+)</name>
        <dbReference type="ChEBI" id="CHEBI:18420"/>
    </cofactor>
    <cofactor evidence="4">
        <name>Ca(2+)</name>
        <dbReference type="ChEBI" id="CHEBI:29108"/>
    </cofactor>
</comment>
<comment type="pathway">
    <text evidence="4">Amino-acid degradation; L-phenylalanine degradation; acetoacetate and fumarate from L-phenylalanine: step 6/6.</text>
</comment>